<dbReference type="PANTHER" id="PTHR33606">
    <property type="entry name" value="PROTEIN YCII"/>
    <property type="match status" value="1"/>
</dbReference>
<keyword evidence="4" id="KW-1185">Reference proteome</keyword>
<reference evidence="3 4" key="1">
    <citation type="submission" date="2024-06" db="EMBL/GenBank/DDBJ databases">
        <title>Genomic Encyclopedia of Type Strains, Phase IV (KMG-IV): sequencing the most valuable type-strain genomes for metagenomic binning, comparative biology and taxonomic classification.</title>
        <authorList>
            <person name="Goeker M."/>
        </authorList>
    </citation>
    <scope>NUCLEOTIDE SEQUENCE [LARGE SCALE GENOMIC DNA]</scope>
    <source>
        <strain evidence="3 4">DSM 29780</strain>
    </source>
</reference>
<name>A0ABV2J2Z7_9HYPH</name>
<dbReference type="InterPro" id="IPR051807">
    <property type="entry name" value="Sec-metab_biosynth-assoc"/>
</dbReference>
<evidence type="ECO:0000313" key="4">
    <source>
        <dbReference type="Proteomes" id="UP001549047"/>
    </source>
</evidence>
<gene>
    <name evidence="3" type="ORF">ABID16_003018</name>
</gene>
<dbReference type="PANTHER" id="PTHR33606:SF3">
    <property type="entry name" value="PROTEIN YCII"/>
    <property type="match status" value="1"/>
</dbReference>
<comment type="caution">
    <text evidence="3">The sequence shown here is derived from an EMBL/GenBank/DDBJ whole genome shotgun (WGS) entry which is preliminary data.</text>
</comment>
<dbReference type="SUPFAM" id="SSF54909">
    <property type="entry name" value="Dimeric alpha+beta barrel"/>
    <property type="match status" value="1"/>
</dbReference>
<dbReference type="RefSeq" id="WP_354557159.1">
    <property type="nucleotide sequence ID" value="NZ_JBEPMB010000004.1"/>
</dbReference>
<sequence>MPHFLVISQDKPGMLEVRKESRAAHLAHVKTGGGGLVRVLVGSPLGRETMNGTWMVMEAVDEAAIQAFNAADPYEIAGLFASREILPIHAVFDPSRIVAEDQV</sequence>
<accession>A0ABV2J2Z7</accession>
<dbReference type="Proteomes" id="UP001549047">
    <property type="component" value="Unassembled WGS sequence"/>
</dbReference>
<comment type="similarity">
    <text evidence="1">Belongs to the YciI family.</text>
</comment>
<feature type="domain" description="YCII-related" evidence="2">
    <location>
        <begin position="4"/>
        <end position="88"/>
    </location>
</feature>
<proteinExistence type="inferred from homology"/>
<evidence type="ECO:0000256" key="1">
    <source>
        <dbReference type="ARBA" id="ARBA00007689"/>
    </source>
</evidence>
<dbReference type="Pfam" id="PF03795">
    <property type="entry name" value="YCII"/>
    <property type="match status" value="1"/>
</dbReference>
<dbReference type="InterPro" id="IPR011008">
    <property type="entry name" value="Dimeric_a/b-barrel"/>
</dbReference>
<protein>
    <submittedName>
        <fullName evidence="3">Uncharacterized protein YciI</fullName>
    </submittedName>
</protein>
<organism evidence="3 4">
    <name type="scientific">Rhizobium aquaticum</name>
    <dbReference type="NCBI Taxonomy" id="1549636"/>
    <lineage>
        <taxon>Bacteria</taxon>
        <taxon>Pseudomonadati</taxon>
        <taxon>Pseudomonadota</taxon>
        <taxon>Alphaproteobacteria</taxon>
        <taxon>Hyphomicrobiales</taxon>
        <taxon>Rhizobiaceae</taxon>
        <taxon>Rhizobium/Agrobacterium group</taxon>
        <taxon>Rhizobium</taxon>
    </lineage>
</organism>
<dbReference type="Gene3D" id="3.30.70.1060">
    <property type="entry name" value="Dimeric alpha+beta barrel"/>
    <property type="match status" value="1"/>
</dbReference>
<evidence type="ECO:0000313" key="3">
    <source>
        <dbReference type="EMBL" id="MET3614681.1"/>
    </source>
</evidence>
<evidence type="ECO:0000259" key="2">
    <source>
        <dbReference type="Pfam" id="PF03795"/>
    </source>
</evidence>
<dbReference type="EMBL" id="JBEPMB010000004">
    <property type="protein sequence ID" value="MET3614681.1"/>
    <property type="molecule type" value="Genomic_DNA"/>
</dbReference>
<dbReference type="InterPro" id="IPR005545">
    <property type="entry name" value="YCII"/>
</dbReference>